<name>A0A1R0GW54_9FUNG</name>
<gene>
    <name evidence="1" type="ORF">AYI68_g4778</name>
</gene>
<evidence type="ECO:0000313" key="2">
    <source>
        <dbReference type="Proteomes" id="UP000187455"/>
    </source>
</evidence>
<organism evidence="1 2">
    <name type="scientific">Smittium mucronatum</name>
    <dbReference type="NCBI Taxonomy" id="133383"/>
    <lineage>
        <taxon>Eukaryota</taxon>
        <taxon>Fungi</taxon>
        <taxon>Fungi incertae sedis</taxon>
        <taxon>Zoopagomycota</taxon>
        <taxon>Kickxellomycotina</taxon>
        <taxon>Harpellomycetes</taxon>
        <taxon>Harpellales</taxon>
        <taxon>Legeriomycetaceae</taxon>
        <taxon>Smittium</taxon>
    </lineage>
</organism>
<protein>
    <submittedName>
        <fullName evidence="1">Uncharacterized protein</fullName>
    </submittedName>
</protein>
<proteinExistence type="predicted"/>
<keyword evidence="2" id="KW-1185">Reference proteome</keyword>
<comment type="caution">
    <text evidence="1">The sequence shown here is derived from an EMBL/GenBank/DDBJ whole genome shotgun (WGS) entry which is preliminary data.</text>
</comment>
<sequence length="147" mass="16338">MRTGPCHVGSPATISQAVSLIQQFAGLWLKIPDFVRRHLEDHFYGIDDHQMINIDWKGEVENFSTFTLNPFSESLEHIECVIAAKSSLFSPNIRRSSIYAEIFIPFDLAHTITGQRINVKTNGPSESSGSSLENRGTFCTACISGYA</sequence>
<reference evidence="1 2" key="1">
    <citation type="journal article" date="2016" name="Mol. Biol. Evol.">
        <title>Genome-Wide Survey of Gut Fungi (Harpellales) Reveals the First Horizontally Transferred Ubiquitin Gene from a Mosquito Host.</title>
        <authorList>
            <person name="Wang Y."/>
            <person name="White M.M."/>
            <person name="Kvist S."/>
            <person name="Moncalvo J.M."/>
        </authorList>
    </citation>
    <scope>NUCLEOTIDE SEQUENCE [LARGE SCALE GENOMIC DNA]</scope>
    <source>
        <strain evidence="1 2">ALG-7-W6</strain>
    </source>
</reference>
<dbReference type="EMBL" id="LSSL01002763">
    <property type="protein sequence ID" value="OLY81121.1"/>
    <property type="molecule type" value="Genomic_DNA"/>
</dbReference>
<evidence type="ECO:0000313" key="1">
    <source>
        <dbReference type="EMBL" id="OLY81121.1"/>
    </source>
</evidence>
<dbReference type="AlphaFoldDB" id="A0A1R0GW54"/>
<accession>A0A1R0GW54</accession>
<dbReference type="Proteomes" id="UP000187455">
    <property type="component" value="Unassembled WGS sequence"/>
</dbReference>